<dbReference type="InterPro" id="IPR020590">
    <property type="entry name" value="Guanylate_kinase_CS"/>
</dbReference>
<dbReference type="InterPro" id="IPR008145">
    <property type="entry name" value="GK/Ca_channel_bsu"/>
</dbReference>
<dbReference type="OMA" id="NPTTPHK"/>
<evidence type="ECO:0000256" key="3">
    <source>
        <dbReference type="PROSITE-ProRule" id="PRU00192"/>
    </source>
</evidence>
<dbReference type="InterPro" id="IPR001452">
    <property type="entry name" value="SH3_domain"/>
</dbReference>
<dbReference type="PROSITE" id="PS50052">
    <property type="entry name" value="GUANYLATE_KINASE_2"/>
    <property type="match status" value="1"/>
</dbReference>
<protein>
    <submittedName>
        <fullName evidence="8">Protein PALS2 isoform X1</fullName>
    </submittedName>
</protein>
<dbReference type="InterPro" id="IPR036034">
    <property type="entry name" value="PDZ_sf"/>
</dbReference>
<dbReference type="SUPFAM" id="SSF52540">
    <property type="entry name" value="P-loop containing nucleoside triphosphate hydrolases"/>
    <property type="match status" value="1"/>
</dbReference>
<dbReference type="Pfam" id="PF00018">
    <property type="entry name" value="SH3_1"/>
    <property type="match status" value="1"/>
</dbReference>
<organism evidence="7 8">
    <name type="scientific">Hyalella azteca</name>
    <name type="common">Amphipod</name>
    <dbReference type="NCBI Taxonomy" id="294128"/>
    <lineage>
        <taxon>Eukaryota</taxon>
        <taxon>Metazoa</taxon>
        <taxon>Ecdysozoa</taxon>
        <taxon>Arthropoda</taxon>
        <taxon>Crustacea</taxon>
        <taxon>Multicrustacea</taxon>
        <taxon>Malacostraca</taxon>
        <taxon>Eumalacostraca</taxon>
        <taxon>Peracarida</taxon>
        <taxon>Amphipoda</taxon>
        <taxon>Senticaudata</taxon>
        <taxon>Talitrida</taxon>
        <taxon>Talitroidea</taxon>
        <taxon>Hyalellidae</taxon>
        <taxon>Hyalella</taxon>
    </lineage>
</organism>
<dbReference type="Pfam" id="PF00595">
    <property type="entry name" value="PDZ"/>
    <property type="match status" value="1"/>
</dbReference>
<dbReference type="CDD" id="cd11862">
    <property type="entry name" value="SH3_MPP"/>
    <property type="match status" value="1"/>
</dbReference>
<name>A0A8B7NZC3_HYAAZ</name>
<evidence type="ECO:0000256" key="2">
    <source>
        <dbReference type="ARBA" id="ARBA00022443"/>
    </source>
</evidence>
<dbReference type="SMART" id="SM00072">
    <property type="entry name" value="GuKc"/>
    <property type="match status" value="1"/>
</dbReference>
<proteinExistence type="inferred from homology"/>
<dbReference type="SMART" id="SM00326">
    <property type="entry name" value="SH3"/>
    <property type="match status" value="1"/>
</dbReference>
<evidence type="ECO:0000259" key="4">
    <source>
        <dbReference type="PROSITE" id="PS50002"/>
    </source>
</evidence>
<dbReference type="SUPFAM" id="SSF50156">
    <property type="entry name" value="PDZ domain-like"/>
    <property type="match status" value="1"/>
</dbReference>
<dbReference type="InterPro" id="IPR001478">
    <property type="entry name" value="PDZ"/>
</dbReference>
<dbReference type="InterPro" id="IPR050716">
    <property type="entry name" value="MAGUK"/>
</dbReference>
<dbReference type="Pfam" id="PF00625">
    <property type="entry name" value="Guanylate_kin"/>
    <property type="match status" value="1"/>
</dbReference>
<dbReference type="SMART" id="SM00228">
    <property type="entry name" value="PDZ"/>
    <property type="match status" value="1"/>
</dbReference>
<gene>
    <name evidence="8" type="primary">LOC108675611</name>
</gene>
<dbReference type="InterPro" id="IPR027417">
    <property type="entry name" value="P-loop_NTPase"/>
</dbReference>
<dbReference type="SUPFAM" id="SSF101288">
    <property type="entry name" value="L27 domain"/>
    <property type="match status" value="1"/>
</dbReference>
<dbReference type="InterPro" id="IPR008144">
    <property type="entry name" value="Guanylate_kin-like_dom"/>
</dbReference>
<dbReference type="KEGG" id="hazt:108675611"/>
<evidence type="ECO:0000313" key="7">
    <source>
        <dbReference type="Proteomes" id="UP000694843"/>
    </source>
</evidence>
<comment type="similarity">
    <text evidence="1">Belongs to the MAGUK family.</text>
</comment>
<dbReference type="OrthoDB" id="65789at2759"/>
<feature type="domain" description="SH3" evidence="4">
    <location>
        <begin position="265"/>
        <end position="341"/>
    </location>
</feature>
<dbReference type="Proteomes" id="UP000694843">
    <property type="component" value="Unplaced"/>
</dbReference>
<dbReference type="CDD" id="cd00071">
    <property type="entry name" value="GMPK"/>
    <property type="match status" value="1"/>
</dbReference>
<dbReference type="Gene3D" id="2.30.42.10">
    <property type="match status" value="1"/>
</dbReference>
<dbReference type="FunFam" id="3.30.63.10:FF:000002">
    <property type="entry name" value="Guanylate kinase 1"/>
    <property type="match status" value="1"/>
</dbReference>
<evidence type="ECO:0000313" key="8">
    <source>
        <dbReference type="RefSeq" id="XP_018019123.1"/>
    </source>
</evidence>
<feature type="domain" description="PDZ" evidence="6">
    <location>
        <begin position="164"/>
        <end position="244"/>
    </location>
</feature>
<dbReference type="AlphaFoldDB" id="A0A8B7NZC3"/>
<dbReference type="CTD" id="35343"/>
<dbReference type="PROSITE" id="PS50002">
    <property type="entry name" value="SH3"/>
    <property type="match status" value="1"/>
</dbReference>
<dbReference type="Gene3D" id="2.30.30.40">
    <property type="entry name" value="SH3 Domains"/>
    <property type="match status" value="1"/>
</dbReference>
<dbReference type="RefSeq" id="XP_018019123.1">
    <property type="nucleotide sequence ID" value="XM_018163634.2"/>
</dbReference>
<dbReference type="PANTHER" id="PTHR23122">
    <property type="entry name" value="MEMBRANE-ASSOCIATED GUANYLATE KINASE MAGUK"/>
    <property type="match status" value="1"/>
</dbReference>
<evidence type="ECO:0000259" key="6">
    <source>
        <dbReference type="PROSITE" id="PS50106"/>
    </source>
</evidence>
<dbReference type="Gene3D" id="3.40.50.300">
    <property type="entry name" value="P-loop containing nucleotide triphosphate hydrolases"/>
    <property type="match status" value="1"/>
</dbReference>
<feature type="domain" description="Guanylate kinase-like" evidence="5">
    <location>
        <begin position="397"/>
        <end position="611"/>
    </location>
</feature>
<dbReference type="SUPFAM" id="SSF50044">
    <property type="entry name" value="SH3-domain"/>
    <property type="match status" value="1"/>
</dbReference>
<evidence type="ECO:0000259" key="5">
    <source>
        <dbReference type="PROSITE" id="PS50052"/>
    </source>
</evidence>
<keyword evidence="7" id="KW-1185">Reference proteome</keyword>
<dbReference type="InterPro" id="IPR036892">
    <property type="entry name" value="L27_dom_sf"/>
</dbReference>
<dbReference type="InterPro" id="IPR036028">
    <property type="entry name" value="SH3-like_dom_sf"/>
</dbReference>
<dbReference type="GeneID" id="108675611"/>
<accession>A0A8B7NZC3</accession>
<keyword evidence="2 3" id="KW-0728">SH3 domain</keyword>
<evidence type="ECO:0000256" key="1">
    <source>
        <dbReference type="ARBA" id="ARBA00007014"/>
    </source>
</evidence>
<sequence>MEAHDARINGPDEARNKKRVTLSELSSRKAMEAERRALFFQGLMDALTFSSVMKGYQSFAKTEIKELVPVTPSGAILRRDVIHYSELSTTPAAQALGDLLLRPHVVALLDAHDSIAADRLPQPFLPFKSNKAVHERPSNSSQVGHINEVFMPEENGHLVDTIRMVGIRRVPKDQPLGLTVKEDESGYVVIARILAGGPIEKQGLLKVGDAILEVNGAEILSLEDLNKEISKCGETVNLKVLPAPKDVNATNQVNQKSSNIAETARNICYLRAYFSYDPKDDKLLPCCPSQSPEVIGLKFEKGDILQVVDQSDLSWWQAQVVGSEDRKVGLIPSQELEERRKAFVPHEYDFVHKIGICGARISKRKKKLMFSSKASSSYDKAELIMYEEVARMPPFMRKTLVLVGCHGVGRRTIKNRIVNSDPSKFGIVLPHTSRPIREMEEDGKAYHFTSRDAMEADIRNGRYLEYGELNGHLYGTKIDSVLAVIRSGKMCVLDCAADSLKFLHNSSELLPYIIFLAAPGMDQIKHMYAEKKGFYGSSAKSMTFDRQSSSRYSSRRARTLESLASLYEEDDFKRTIDESARLERNYDKYFDITIINNDLNDTFDLIMDALNRLATEPQWVPVTWVY</sequence>
<dbReference type="PROSITE" id="PS00856">
    <property type="entry name" value="GUANYLATE_KINASE_1"/>
    <property type="match status" value="1"/>
</dbReference>
<reference evidence="8" key="1">
    <citation type="submission" date="2025-08" db="UniProtKB">
        <authorList>
            <consortium name="RefSeq"/>
        </authorList>
    </citation>
    <scope>IDENTIFICATION</scope>
    <source>
        <tissue evidence="8">Whole organism</tissue>
    </source>
</reference>
<dbReference type="PROSITE" id="PS50106">
    <property type="entry name" value="PDZ"/>
    <property type="match status" value="1"/>
</dbReference>